<reference evidence="4" key="1">
    <citation type="submission" date="2022-03" db="EMBL/GenBank/DDBJ databases">
        <authorList>
            <person name="Martin C."/>
        </authorList>
    </citation>
    <scope>NUCLEOTIDE SEQUENCE</scope>
</reference>
<evidence type="ECO:0000259" key="3">
    <source>
        <dbReference type="PROSITE" id="PS50026"/>
    </source>
</evidence>
<evidence type="ECO:0000313" key="5">
    <source>
        <dbReference type="Proteomes" id="UP000749559"/>
    </source>
</evidence>
<proteinExistence type="predicted"/>
<name>A0A8S4PJI3_OWEFU</name>
<dbReference type="SMART" id="SM00179">
    <property type="entry name" value="EGF_CA"/>
    <property type="match status" value="1"/>
</dbReference>
<dbReference type="Pfam" id="PF11218">
    <property type="entry name" value="DUF3011"/>
    <property type="match status" value="1"/>
</dbReference>
<evidence type="ECO:0000313" key="4">
    <source>
        <dbReference type="EMBL" id="CAH1793557.1"/>
    </source>
</evidence>
<feature type="disulfide bond" evidence="2">
    <location>
        <begin position="75"/>
        <end position="92"/>
    </location>
</feature>
<keyword evidence="2" id="KW-0245">EGF-like domain</keyword>
<comment type="caution">
    <text evidence="4">The sequence shown here is derived from an EMBL/GenBank/DDBJ whole genome shotgun (WGS) entry which is preliminary data.</text>
</comment>
<protein>
    <recommendedName>
        <fullName evidence="3">EGF-like domain-containing protein</fullName>
    </recommendedName>
</protein>
<dbReference type="InterPro" id="IPR001881">
    <property type="entry name" value="EGF-like_Ca-bd_dom"/>
</dbReference>
<dbReference type="CDD" id="cd00054">
    <property type="entry name" value="EGF_CA"/>
    <property type="match status" value="1"/>
</dbReference>
<dbReference type="PROSITE" id="PS00022">
    <property type="entry name" value="EGF_1"/>
    <property type="match status" value="2"/>
</dbReference>
<dbReference type="PROSITE" id="PS50026">
    <property type="entry name" value="EGF_3"/>
    <property type="match status" value="1"/>
</dbReference>
<feature type="disulfide bond" evidence="2">
    <location>
        <begin position="94"/>
        <end position="103"/>
    </location>
</feature>
<feature type="domain" description="EGF-like" evidence="3">
    <location>
        <begin position="66"/>
        <end position="104"/>
    </location>
</feature>
<dbReference type="SUPFAM" id="SSF57196">
    <property type="entry name" value="EGF/Laminin"/>
    <property type="match status" value="1"/>
</dbReference>
<evidence type="ECO:0000256" key="2">
    <source>
        <dbReference type="PROSITE-ProRule" id="PRU00076"/>
    </source>
</evidence>
<evidence type="ECO:0000256" key="1">
    <source>
        <dbReference type="ARBA" id="ARBA00023157"/>
    </source>
</evidence>
<keyword evidence="1 2" id="KW-1015">Disulfide bond</keyword>
<gene>
    <name evidence="4" type="ORF">OFUS_LOCUS18393</name>
</gene>
<dbReference type="AlphaFoldDB" id="A0A8S4PJI3"/>
<keyword evidence="5" id="KW-1185">Reference proteome</keyword>
<comment type="caution">
    <text evidence="2">Lacks conserved residue(s) required for the propagation of feature annotation.</text>
</comment>
<dbReference type="Proteomes" id="UP000749559">
    <property type="component" value="Unassembled WGS sequence"/>
</dbReference>
<dbReference type="EMBL" id="CAIIXF020000009">
    <property type="protein sequence ID" value="CAH1793557.1"/>
    <property type="molecule type" value="Genomic_DNA"/>
</dbReference>
<feature type="non-terminal residue" evidence="4">
    <location>
        <position position="1"/>
    </location>
</feature>
<sequence length="197" mass="21508">GSECNPSDLTGTKSCNDGDCPETCNEGIAIPWNNGLSCICPPHKQGPQCAEDVVGVSSCGCQWTVNSDACASDPCLGQGSICMNTFGDNYRCLCPPGSSGERCEQGTFCFQCSSYRYAKRTCEPMARAPAYIRDATLRLPVLNKQISRRKCTSDLWGTDQWSSRKLWVNGGCRAKFCVTYFKFDKDSARRGTSAKIN</sequence>
<accession>A0A8S4PJI3</accession>
<dbReference type="InterPro" id="IPR000742">
    <property type="entry name" value="EGF"/>
</dbReference>
<dbReference type="Gene3D" id="2.10.25.10">
    <property type="entry name" value="Laminin"/>
    <property type="match status" value="1"/>
</dbReference>
<dbReference type="Pfam" id="PF00008">
    <property type="entry name" value="EGF"/>
    <property type="match status" value="1"/>
</dbReference>
<dbReference type="GO" id="GO:0005509">
    <property type="term" value="F:calcium ion binding"/>
    <property type="evidence" value="ECO:0007669"/>
    <property type="project" value="InterPro"/>
</dbReference>
<dbReference type="SMART" id="SM00181">
    <property type="entry name" value="EGF"/>
    <property type="match status" value="2"/>
</dbReference>
<organism evidence="4 5">
    <name type="scientific">Owenia fusiformis</name>
    <name type="common">Polychaete worm</name>
    <dbReference type="NCBI Taxonomy" id="6347"/>
    <lineage>
        <taxon>Eukaryota</taxon>
        <taxon>Metazoa</taxon>
        <taxon>Spiralia</taxon>
        <taxon>Lophotrochozoa</taxon>
        <taxon>Annelida</taxon>
        <taxon>Polychaeta</taxon>
        <taxon>Sedentaria</taxon>
        <taxon>Canalipalpata</taxon>
        <taxon>Sabellida</taxon>
        <taxon>Oweniida</taxon>
        <taxon>Oweniidae</taxon>
        <taxon>Owenia</taxon>
    </lineage>
</organism>
<dbReference type="InterPro" id="IPR021381">
    <property type="entry name" value="DUF3011"/>
</dbReference>
<dbReference type="OrthoDB" id="10045365at2759"/>